<dbReference type="OrthoDB" id="4738706at2759"/>
<keyword evidence="3" id="KW-1185">Reference proteome</keyword>
<gene>
    <name evidence="2" type="ORF">DM02DRAFT_710861</name>
</gene>
<sequence>MVCTVIKQQRGTNEFRWFCCYCGNGPMSVKLQPRCTECDIQHALCHGPASSQKRNFVPKIVDGASKDHEPKEPRKSDGPPSICSDWSENLFEHDEPMSSADSCSSDDEIELDLDVHDKYGLAAFEVAKAVIFDALAFYPDAHAFSSDQDHGLVYLPGGIAQSPNSNGQTKDRRRRSKVDTGKKLSPREDYEQEPERETPHAQRTRVKGQDKPRHERENYACPFLKYNAHRYRHFKACDQPYSISELKTHLTRKNSPHELRLDDGHDALQQPVEGIGDTLKKTISQLRCPSVDNNPEVEKKWWYDLYRLLFGNDAELPECYYDVEDIRRSNNIELQSFFRERFIGTLQRGLPPVFTNKVVRCHLRSILEAEAQHCAAQLVGKQYSCSYDAVMQRMDVGPSRRKSRGTEPQAEAEPQPLVTDRMDLDYAQSSNNLVNSGPIYMSSQETGQNCTINDPEDIAVDEQGTTTSPYPNWIHDTQFPPAFIDNQEIPFEQSDVLSTEMVMFDTNTDIQSLPVVGHGNTHDLSLHPTYMTYANTGHQPQMVDPIFPGLPDFETTREEERQRVISAEKGQEIPQNIGDVDPFFGFYTQGILQSEPESILGSGLLDAGFSSSQVRAMGHQPEDFDFDAFPWESCEPETR</sequence>
<evidence type="ECO:0000256" key="1">
    <source>
        <dbReference type="SAM" id="MobiDB-lite"/>
    </source>
</evidence>
<reference evidence="2 3" key="1">
    <citation type="journal article" date="2018" name="Sci. Rep.">
        <title>Comparative genomics provides insights into the lifestyle and reveals functional heterogeneity of dark septate endophytic fungi.</title>
        <authorList>
            <person name="Knapp D.G."/>
            <person name="Nemeth J.B."/>
            <person name="Barry K."/>
            <person name="Hainaut M."/>
            <person name="Henrissat B."/>
            <person name="Johnson J."/>
            <person name="Kuo A."/>
            <person name="Lim J.H.P."/>
            <person name="Lipzen A."/>
            <person name="Nolan M."/>
            <person name="Ohm R.A."/>
            <person name="Tamas L."/>
            <person name="Grigoriev I.V."/>
            <person name="Spatafora J.W."/>
            <person name="Nagy L.G."/>
            <person name="Kovacs G.M."/>
        </authorList>
    </citation>
    <scope>NUCLEOTIDE SEQUENCE [LARGE SCALE GENOMIC DNA]</scope>
    <source>
        <strain evidence="2 3">DSE2036</strain>
    </source>
</reference>
<proteinExistence type="predicted"/>
<feature type="region of interest" description="Disordered" evidence="1">
    <location>
        <begin position="155"/>
        <end position="214"/>
    </location>
</feature>
<evidence type="ECO:0000313" key="2">
    <source>
        <dbReference type="EMBL" id="PVI06499.1"/>
    </source>
</evidence>
<feature type="region of interest" description="Disordered" evidence="1">
    <location>
        <begin position="396"/>
        <end position="417"/>
    </location>
</feature>
<name>A0A2V1E8T8_9PLEO</name>
<dbReference type="EMBL" id="KZ805308">
    <property type="protein sequence ID" value="PVI06499.1"/>
    <property type="molecule type" value="Genomic_DNA"/>
</dbReference>
<dbReference type="Proteomes" id="UP000244855">
    <property type="component" value="Unassembled WGS sequence"/>
</dbReference>
<feature type="compositionally biased region" description="Basic and acidic residues" evidence="1">
    <location>
        <begin position="177"/>
        <end position="200"/>
    </location>
</feature>
<feature type="region of interest" description="Disordered" evidence="1">
    <location>
        <begin position="63"/>
        <end position="82"/>
    </location>
</feature>
<accession>A0A2V1E8T8</accession>
<protein>
    <submittedName>
        <fullName evidence="2">Uncharacterized protein</fullName>
    </submittedName>
</protein>
<organism evidence="2 3">
    <name type="scientific">Periconia macrospinosa</name>
    <dbReference type="NCBI Taxonomy" id="97972"/>
    <lineage>
        <taxon>Eukaryota</taxon>
        <taxon>Fungi</taxon>
        <taxon>Dikarya</taxon>
        <taxon>Ascomycota</taxon>
        <taxon>Pezizomycotina</taxon>
        <taxon>Dothideomycetes</taxon>
        <taxon>Pleosporomycetidae</taxon>
        <taxon>Pleosporales</taxon>
        <taxon>Massarineae</taxon>
        <taxon>Periconiaceae</taxon>
        <taxon>Periconia</taxon>
    </lineage>
</organism>
<feature type="compositionally biased region" description="Basic and acidic residues" evidence="1">
    <location>
        <begin position="64"/>
        <end position="77"/>
    </location>
</feature>
<evidence type="ECO:0000313" key="3">
    <source>
        <dbReference type="Proteomes" id="UP000244855"/>
    </source>
</evidence>
<dbReference type="AlphaFoldDB" id="A0A2V1E8T8"/>